<feature type="compositionally biased region" description="Basic and acidic residues" evidence="1">
    <location>
        <begin position="53"/>
        <end position="63"/>
    </location>
</feature>
<dbReference type="Proteomes" id="UP000526125">
    <property type="component" value="Unassembled WGS sequence"/>
</dbReference>
<feature type="compositionally biased region" description="Basic and acidic residues" evidence="1">
    <location>
        <begin position="35"/>
        <end position="45"/>
    </location>
</feature>
<name>A0A7Y6ESU8_9BACL</name>
<dbReference type="AlphaFoldDB" id="A0A7Y6ESU8"/>
<sequence length="63" mass="7036">MNRERIQEATKTQSLNKEGERSILAVAKEVAAASADRDEQPKVQEKSNVIDVPKSKSTPELER</sequence>
<evidence type="ECO:0000313" key="2">
    <source>
        <dbReference type="EMBL" id="NUU75322.1"/>
    </source>
</evidence>
<evidence type="ECO:0000256" key="1">
    <source>
        <dbReference type="SAM" id="MobiDB-lite"/>
    </source>
</evidence>
<organism evidence="2 3">
    <name type="scientific">Paenibacillus xylanilyticus</name>
    <dbReference type="NCBI Taxonomy" id="248903"/>
    <lineage>
        <taxon>Bacteria</taxon>
        <taxon>Bacillati</taxon>
        <taxon>Bacillota</taxon>
        <taxon>Bacilli</taxon>
        <taxon>Bacillales</taxon>
        <taxon>Paenibacillaceae</taxon>
        <taxon>Paenibacillus</taxon>
    </lineage>
</organism>
<feature type="region of interest" description="Disordered" evidence="1">
    <location>
        <begin position="32"/>
        <end position="63"/>
    </location>
</feature>
<comment type="caution">
    <text evidence="2">The sequence shown here is derived from an EMBL/GenBank/DDBJ whole genome shotgun (WGS) entry which is preliminary data.</text>
</comment>
<dbReference type="RefSeq" id="WP_175395150.1">
    <property type="nucleotide sequence ID" value="NZ_JABMCB010000169.1"/>
</dbReference>
<dbReference type="EMBL" id="JABMCB010000169">
    <property type="protein sequence ID" value="NUU75322.1"/>
    <property type="molecule type" value="Genomic_DNA"/>
</dbReference>
<reference evidence="2 3" key="1">
    <citation type="submission" date="2020-05" db="EMBL/GenBank/DDBJ databases">
        <title>Genome Sequencing of Type Strains.</title>
        <authorList>
            <person name="Lemaire J.F."/>
            <person name="Inderbitzin P."/>
            <person name="Gregorio O.A."/>
            <person name="Collins S.B."/>
            <person name="Wespe N."/>
            <person name="Knight-Connoni V."/>
        </authorList>
    </citation>
    <scope>NUCLEOTIDE SEQUENCE [LARGE SCALE GENOMIC DNA]</scope>
    <source>
        <strain evidence="2 3">LMG 21957</strain>
    </source>
</reference>
<evidence type="ECO:0000313" key="3">
    <source>
        <dbReference type="Proteomes" id="UP000526125"/>
    </source>
</evidence>
<proteinExistence type="predicted"/>
<gene>
    <name evidence="2" type="ORF">HP552_08770</name>
</gene>
<feature type="region of interest" description="Disordered" evidence="1">
    <location>
        <begin position="1"/>
        <end position="20"/>
    </location>
</feature>
<keyword evidence="3" id="KW-1185">Reference proteome</keyword>
<protein>
    <submittedName>
        <fullName evidence="2">Uncharacterized protein</fullName>
    </submittedName>
</protein>
<accession>A0A7Y6ESU8</accession>